<dbReference type="Proteomes" id="UP001461498">
    <property type="component" value="Unassembled WGS sequence"/>
</dbReference>
<keyword evidence="6 12" id="KW-1133">Transmembrane helix</keyword>
<protein>
    <recommendedName>
        <fullName evidence="15">Sodium-coupled monocarboxylate transporter 1</fullName>
    </recommendedName>
</protein>
<dbReference type="InterPro" id="IPR001734">
    <property type="entry name" value="Na/solute_symporter"/>
</dbReference>
<evidence type="ECO:0000256" key="10">
    <source>
        <dbReference type="ARBA" id="ARBA00023201"/>
    </source>
</evidence>
<dbReference type="GO" id="GO:0005886">
    <property type="term" value="C:plasma membrane"/>
    <property type="evidence" value="ECO:0007669"/>
    <property type="project" value="UniProtKB-SubCell"/>
</dbReference>
<dbReference type="PROSITE" id="PS50283">
    <property type="entry name" value="NA_SOLUT_SYMP_3"/>
    <property type="match status" value="1"/>
</dbReference>
<evidence type="ECO:0000256" key="4">
    <source>
        <dbReference type="ARBA" id="ARBA00022475"/>
    </source>
</evidence>
<evidence type="ECO:0000313" key="14">
    <source>
        <dbReference type="Proteomes" id="UP001461498"/>
    </source>
</evidence>
<evidence type="ECO:0000256" key="8">
    <source>
        <dbReference type="ARBA" id="ARBA00023065"/>
    </source>
</evidence>
<evidence type="ECO:0000256" key="2">
    <source>
        <dbReference type="ARBA" id="ARBA00006434"/>
    </source>
</evidence>
<feature type="transmembrane region" description="Helical" evidence="12">
    <location>
        <begin position="98"/>
        <end position="121"/>
    </location>
</feature>
<feature type="transmembrane region" description="Helical" evidence="12">
    <location>
        <begin position="68"/>
        <end position="86"/>
    </location>
</feature>
<reference evidence="13 14" key="1">
    <citation type="submission" date="2022-12" db="EMBL/GenBank/DDBJ databases">
        <title>Chromosome-level genome assembly of true bugs.</title>
        <authorList>
            <person name="Ma L."/>
            <person name="Li H."/>
        </authorList>
    </citation>
    <scope>NUCLEOTIDE SEQUENCE [LARGE SCALE GENOMIC DNA]</scope>
    <source>
        <strain evidence="13">Lab_2022b</strain>
    </source>
</reference>
<evidence type="ECO:0000313" key="13">
    <source>
        <dbReference type="EMBL" id="KAK9506607.1"/>
    </source>
</evidence>
<dbReference type="PANTHER" id="PTHR42985:SF21">
    <property type="entry name" value="SODIUM-DEPENDENT MULTIVITAMIN TRANSPORTER-LIKE PROTEIN"/>
    <property type="match status" value="1"/>
</dbReference>
<organism evidence="13 14">
    <name type="scientific">Rhynocoris fuscipes</name>
    <dbReference type="NCBI Taxonomy" id="488301"/>
    <lineage>
        <taxon>Eukaryota</taxon>
        <taxon>Metazoa</taxon>
        <taxon>Ecdysozoa</taxon>
        <taxon>Arthropoda</taxon>
        <taxon>Hexapoda</taxon>
        <taxon>Insecta</taxon>
        <taxon>Pterygota</taxon>
        <taxon>Neoptera</taxon>
        <taxon>Paraneoptera</taxon>
        <taxon>Hemiptera</taxon>
        <taxon>Heteroptera</taxon>
        <taxon>Panheteroptera</taxon>
        <taxon>Cimicomorpha</taxon>
        <taxon>Reduviidae</taxon>
        <taxon>Harpactorinae</taxon>
        <taxon>Harpactorini</taxon>
        <taxon>Rhynocoris</taxon>
    </lineage>
</organism>
<feature type="transmembrane region" description="Helical" evidence="12">
    <location>
        <begin position="455"/>
        <end position="478"/>
    </location>
</feature>
<accession>A0AAW1DC76</accession>
<comment type="similarity">
    <text evidence="2 11">Belongs to the sodium:solute symporter (SSF) (TC 2.A.21) family.</text>
</comment>
<keyword evidence="7" id="KW-0915">Sodium</keyword>
<dbReference type="GO" id="GO:0006814">
    <property type="term" value="P:sodium ion transport"/>
    <property type="evidence" value="ECO:0007669"/>
    <property type="project" value="UniProtKB-KW"/>
</dbReference>
<evidence type="ECO:0000256" key="1">
    <source>
        <dbReference type="ARBA" id="ARBA00004651"/>
    </source>
</evidence>
<dbReference type="NCBIfam" id="TIGR00813">
    <property type="entry name" value="sss"/>
    <property type="match status" value="1"/>
</dbReference>
<dbReference type="GO" id="GO:0015293">
    <property type="term" value="F:symporter activity"/>
    <property type="evidence" value="ECO:0007669"/>
    <property type="project" value="TreeGrafter"/>
</dbReference>
<dbReference type="AlphaFoldDB" id="A0AAW1DC76"/>
<keyword evidence="8" id="KW-0406">Ion transport</keyword>
<feature type="transmembrane region" description="Helical" evidence="12">
    <location>
        <begin position="291"/>
        <end position="318"/>
    </location>
</feature>
<dbReference type="InterPro" id="IPR038377">
    <property type="entry name" value="Na/Glc_symporter_sf"/>
</dbReference>
<dbReference type="PANTHER" id="PTHR42985">
    <property type="entry name" value="SODIUM-COUPLED MONOCARBOXYLATE TRANSPORTER"/>
    <property type="match status" value="1"/>
</dbReference>
<keyword evidence="14" id="KW-1185">Reference proteome</keyword>
<evidence type="ECO:0000256" key="12">
    <source>
        <dbReference type="SAM" id="Phobius"/>
    </source>
</evidence>
<evidence type="ECO:0000256" key="9">
    <source>
        <dbReference type="ARBA" id="ARBA00023136"/>
    </source>
</evidence>
<sequence length="597" mass="65186">MTSTVSPEYNAETDEPESNKYSLVWLDYTAFSISLCLSAGISLYYGYSKRKQNTVEEYMFGGKNMPSLPICMSNMASTVSSILLVAMPTETYYYGAQLLFICLGDMAAAVFMYFFYLPVFYNLGYTSLFEYLEKRFDKGTRCLASAIYSVTQILYLLVIVYSSCTAVSQALGISFNLFAPLACIFCTFYTVVGGLRGVVWADTLQAVFIFLSIITLIIIGVWNAGGLGNVIDIAEKGSRLHVFNFDINPLTRNSAWLLFISALFIGIYGNSTNPGVVQRYLSLSSFSKAKLVVIITTLASITIISLTICLGLVIYATYYNCDPAMSKSLSSNSELVSYYVVQSGRKLPGVTGLFLAGILSAALSSMSTIMNSISGTTCEDLIKPLLSKKLSNEQTNFYIKCLAAIIGLIVTVGIFGLNASGGIFQLYRTTLSLTSGVILFIFTFGIFCRRANSKGAIAGAIAGIIVSVTLGLGSQAAITSGKIKYTHKVISIEGCPANLTSSLALNLTKIGYNGYITPVSFADDVIYPFRISFNLITFIGITISMLVGSTVSYLTKPDKDIDEKLLIPQIRNKQFHHQDSNYKTMEELKQLNSYANN</sequence>
<evidence type="ECO:0000256" key="3">
    <source>
        <dbReference type="ARBA" id="ARBA00022448"/>
    </source>
</evidence>
<evidence type="ECO:0000256" key="5">
    <source>
        <dbReference type="ARBA" id="ARBA00022692"/>
    </source>
</evidence>
<feature type="transmembrane region" description="Helical" evidence="12">
    <location>
        <begin position="429"/>
        <end position="448"/>
    </location>
</feature>
<dbReference type="EMBL" id="JAPXFL010000005">
    <property type="protein sequence ID" value="KAK9506607.1"/>
    <property type="molecule type" value="Genomic_DNA"/>
</dbReference>
<keyword evidence="9 12" id="KW-0472">Membrane</keyword>
<feature type="transmembrane region" description="Helical" evidence="12">
    <location>
        <begin position="397"/>
        <end position="417"/>
    </location>
</feature>
<gene>
    <name evidence="13" type="ORF">O3M35_008506</name>
</gene>
<keyword evidence="4" id="KW-1003">Cell membrane</keyword>
<feature type="transmembrane region" description="Helical" evidence="12">
    <location>
        <begin position="204"/>
        <end position="222"/>
    </location>
</feature>
<keyword evidence="10" id="KW-0739">Sodium transport</keyword>
<feature type="transmembrane region" description="Helical" evidence="12">
    <location>
        <begin position="173"/>
        <end position="192"/>
    </location>
</feature>
<keyword evidence="5 12" id="KW-0812">Transmembrane</keyword>
<feature type="transmembrane region" description="Helical" evidence="12">
    <location>
        <begin position="28"/>
        <end position="47"/>
    </location>
</feature>
<dbReference type="InterPro" id="IPR051163">
    <property type="entry name" value="Sodium:Solute_Symporter_SSF"/>
</dbReference>
<comment type="subcellular location">
    <subcellularLocation>
        <location evidence="1">Cell membrane</location>
        <topology evidence="1">Multi-pass membrane protein</topology>
    </subcellularLocation>
</comment>
<name>A0AAW1DC76_9HEMI</name>
<keyword evidence="3" id="KW-0813">Transport</keyword>
<dbReference type="Pfam" id="PF00474">
    <property type="entry name" value="SSF"/>
    <property type="match status" value="1"/>
</dbReference>
<evidence type="ECO:0008006" key="15">
    <source>
        <dbReference type="Google" id="ProtNLM"/>
    </source>
</evidence>
<feature type="transmembrane region" description="Helical" evidence="12">
    <location>
        <begin position="142"/>
        <end position="161"/>
    </location>
</feature>
<comment type="caution">
    <text evidence="13">The sequence shown here is derived from an EMBL/GenBank/DDBJ whole genome shotgun (WGS) entry which is preliminary data.</text>
</comment>
<evidence type="ECO:0000256" key="7">
    <source>
        <dbReference type="ARBA" id="ARBA00023053"/>
    </source>
</evidence>
<feature type="transmembrane region" description="Helical" evidence="12">
    <location>
        <begin position="531"/>
        <end position="554"/>
    </location>
</feature>
<evidence type="ECO:0000256" key="11">
    <source>
        <dbReference type="RuleBase" id="RU362091"/>
    </source>
</evidence>
<feature type="transmembrane region" description="Helical" evidence="12">
    <location>
        <begin position="353"/>
        <end position="376"/>
    </location>
</feature>
<dbReference type="Gene3D" id="1.20.1730.10">
    <property type="entry name" value="Sodium/glucose cotransporter"/>
    <property type="match status" value="1"/>
</dbReference>
<feature type="transmembrane region" description="Helical" evidence="12">
    <location>
        <begin position="253"/>
        <end position="270"/>
    </location>
</feature>
<evidence type="ECO:0000256" key="6">
    <source>
        <dbReference type="ARBA" id="ARBA00022989"/>
    </source>
</evidence>
<proteinExistence type="inferred from homology"/>